<feature type="domain" description="Tyrosine-protein phosphatase" evidence="10">
    <location>
        <begin position="89"/>
        <end position="236"/>
    </location>
</feature>
<name>A0A061R7Y6_9CHLO</name>
<evidence type="ECO:0000259" key="10">
    <source>
        <dbReference type="PROSITE" id="PS50054"/>
    </source>
</evidence>
<dbReference type="GO" id="GO:0004721">
    <property type="term" value="F:phosphoprotein phosphatase activity"/>
    <property type="evidence" value="ECO:0007669"/>
    <property type="project" value="UniProtKB-KW"/>
</dbReference>
<keyword evidence="3" id="KW-0378">Hydrolase</keyword>
<dbReference type="AlphaFoldDB" id="A0A061R7Y6"/>
<proteinExistence type="predicted"/>
<sequence>MSNIDVKAHGETPCKETSARDGNPPICGTDTAPVSAATEECSASSTFWDSLWETGPWTGYAATALSRVMFYPSLAWNIARTTVQPDYRWYTEIVENLLLGALPFHSMLDDFKQQGIQAVVTLNEGFELFVTTEHYEALGIQHLHIPTIDFLFAPNVEDMHRAVDFIQGNLSGGRRTYVHCKAGRGRSATVVVCFLVKHRGMAPEEALLFVRERRPQICLAPGQWAAVLEFRDSCAGPAAASG</sequence>
<evidence type="ECO:0000256" key="3">
    <source>
        <dbReference type="ARBA" id="ARBA00022801"/>
    </source>
</evidence>
<organism evidence="12">
    <name type="scientific">Tetraselmis sp. GSL018</name>
    <dbReference type="NCBI Taxonomy" id="582737"/>
    <lineage>
        <taxon>Eukaryota</taxon>
        <taxon>Viridiplantae</taxon>
        <taxon>Chlorophyta</taxon>
        <taxon>core chlorophytes</taxon>
        <taxon>Chlorodendrophyceae</taxon>
        <taxon>Chlorodendrales</taxon>
        <taxon>Chlorodendraceae</taxon>
        <taxon>Tetraselmis</taxon>
    </lineage>
</organism>
<dbReference type="PANTHER" id="PTHR46274">
    <property type="entry name" value="PHOSPHATIDYLINOSITOL PHOSPHATASE"/>
    <property type="match status" value="1"/>
</dbReference>
<dbReference type="EMBL" id="GBEZ01019701">
    <property type="protein sequence ID" value="JAC66889.1"/>
    <property type="molecule type" value="Transcribed_RNA"/>
</dbReference>
<dbReference type="CDD" id="cd14524">
    <property type="entry name" value="PTPMT1"/>
    <property type="match status" value="1"/>
</dbReference>
<evidence type="ECO:0000256" key="1">
    <source>
        <dbReference type="ARBA" id="ARBA00005189"/>
    </source>
</evidence>
<evidence type="ECO:0000313" key="12">
    <source>
        <dbReference type="EMBL" id="JAC66889.1"/>
    </source>
</evidence>
<evidence type="ECO:0000256" key="9">
    <source>
        <dbReference type="SAM" id="MobiDB-lite"/>
    </source>
</evidence>
<evidence type="ECO:0000256" key="8">
    <source>
        <dbReference type="ARBA" id="ARBA00025707"/>
    </source>
</evidence>
<dbReference type="InterPro" id="IPR016130">
    <property type="entry name" value="Tyr_Pase_AS"/>
</dbReference>
<evidence type="ECO:0000256" key="4">
    <source>
        <dbReference type="ARBA" id="ARBA00022912"/>
    </source>
</evidence>
<keyword evidence="6" id="KW-0594">Phospholipid biosynthesis</keyword>
<dbReference type="InterPro" id="IPR000340">
    <property type="entry name" value="Dual-sp_phosphatase_cat-dom"/>
</dbReference>
<dbReference type="SMART" id="SM00195">
    <property type="entry name" value="DSPc"/>
    <property type="match status" value="1"/>
</dbReference>
<protein>
    <submittedName>
        <fullName evidence="12">Atypical dual specificity phosphatase</fullName>
    </submittedName>
</protein>
<feature type="region of interest" description="Disordered" evidence="9">
    <location>
        <begin position="1"/>
        <end position="27"/>
    </location>
</feature>
<dbReference type="InterPro" id="IPR029021">
    <property type="entry name" value="Prot-tyrosine_phosphatase-like"/>
</dbReference>
<keyword evidence="5" id="KW-0443">Lipid metabolism</keyword>
<evidence type="ECO:0000256" key="2">
    <source>
        <dbReference type="ARBA" id="ARBA00022516"/>
    </source>
</evidence>
<gene>
    <name evidence="12" type="primary">K14165</name>
    <name evidence="12" type="ORF">TSPGSL018_12546</name>
    <name evidence="13" type="ORF">TSPGSL018_18051</name>
</gene>
<accession>A0A061R7Y6</accession>
<dbReference type="Gene3D" id="3.90.190.10">
    <property type="entry name" value="Protein tyrosine phosphatase superfamily"/>
    <property type="match status" value="1"/>
</dbReference>
<dbReference type="PROSITE" id="PS50056">
    <property type="entry name" value="TYR_PHOSPHATASE_2"/>
    <property type="match status" value="1"/>
</dbReference>
<comment type="pathway">
    <text evidence="1">Lipid metabolism.</text>
</comment>
<feature type="domain" description="Tyrosine specific protein phosphatases" evidence="11">
    <location>
        <begin position="157"/>
        <end position="225"/>
    </location>
</feature>
<dbReference type="FunFam" id="3.90.190.10:FF:000157">
    <property type="entry name" value="Protein-tyrosine phosphatase"/>
    <property type="match status" value="1"/>
</dbReference>
<dbReference type="PROSITE" id="PS50054">
    <property type="entry name" value="TYR_PHOSPHATASE_DUAL"/>
    <property type="match status" value="1"/>
</dbReference>
<evidence type="ECO:0000256" key="5">
    <source>
        <dbReference type="ARBA" id="ARBA00023098"/>
    </source>
</evidence>
<feature type="compositionally biased region" description="Basic and acidic residues" evidence="9">
    <location>
        <begin position="1"/>
        <end position="19"/>
    </location>
</feature>
<evidence type="ECO:0000256" key="6">
    <source>
        <dbReference type="ARBA" id="ARBA00023209"/>
    </source>
</evidence>
<evidence type="ECO:0000256" key="7">
    <source>
        <dbReference type="ARBA" id="ARBA00023264"/>
    </source>
</evidence>
<keyword evidence="7" id="KW-1208">Phospholipid metabolism</keyword>
<dbReference type="Pfam" id="PF00782">
    <property type="entry name" value="DSPc"/>
    <property type="match status" value="1"/>
</dbReference>
<dbReference type="GO" id="GO:0008654">
    <property type="term" value="P:phospholipid biosynthetic process"/>
    <property type="evidence" value="ECO:0007669"/>
    <property type="project" value="UniProtKB-KW"/>
</dbReference>
<dbReference type="InterPro" id="IPR044596">
    <property type="entry name" value="PTPMT1-like"/>
</dbReference>
<keyword evidence="2" id="KW-0444">Lipid biosynthesis</keyword>
<dbReference type="InterPro" id="IPR000387">
    <property type="entry name" value="Tyr_Pase_dom"/>
</dbReference>
<dbReference type="InterPro" id="IPR020422">
    <property type="entry name" value="TYR_PHOSPHATASE_DUAL_dom"/>
</dbReference>
<reference evidence="12" key="1">
    <citation type="submission" date="2014-05" db="EMBL/GenBank/DDBJ databases">
        <title>The transcriptome of the halophilic microalga Tetraselmis sp. GSL018 isolated from the Great Salt Lake, Utah.</title>
        <authorList>
            <person name="Jinkerson R.E."/>
            <person name="D'Adamo S."/>
            <person name="Posewitz M.C."/>
        </authorList>
    </citation>
    <scope>NUCLEOTIDE SEQUENCE</scope>
    <source>
        <strain evidence="12">GSL018</strain>
    </source>
</reference>
<keyword evidence="4" id="KW-0904">Protein phosphatase</keyword>
<comment type="pathway">
    <text evidence="8">Phospholipid metabolism.</text>
</comment>
<dbReference type="PANTHER" id="PTHR46274:SF6">
    <property type="entry name" value="TYR_PHOSPHATASE_2 DOMAIN-CONTAINING PROTEIN"/>
    <property type="match status" value="1"/>
</dbReference>
<dbReference type="SUPFAM" id="SSF52799">
    <property type="entry name" value="(Phosphotyrosine protein) phosphatases II"/>
    <property type="match status" value="1"/>
</dbReference>
<evidence type="ECO:0000313" key="13">
    <source>
        <dbReference type="EMBL" id="JAC77309.1"/>
    </source>
</evidence>
<dbReference type="PROSITE" id="PS00383">
    <property type="entry name" value="TYR_PHOSPHATASE_1"/>
    <property type="match status" value="1"/>
</dbReference>
<dbReference type="EMBL" id="GBEZ01008216">
    <property type="protein sequence ID" value="JAC77309.1"/>
    <property type="molecule type" value="Transcribed_RNA"/>
</dbReference>
<evidence type="ECO:0000259" key="11">
    <source>
        <dbReference type="PROSITE" id="PS50056"/>
    </source>
</evidence>